<comment type="function">
    <text evidence="5">An accessory protein needed during the final step in the assembly of 30S ribosomal subunit, possibly for assembly of the head region. Essential for efficient processing of 16S rRNA. May be needed both before and after RbfA during the maturation of 16S rRNA. It has affinity for free ribosomal 30S subunits but not for 70S ribosomes.</text>
</comment>
<dbReference type="GO" id="GO:0042274">
    <property type="term" value="P:ribosomal small subunit biogenesis"/>
    <property type="evidence" value="ECO:0007669"/>
    <property type="project" value="UniProtKB-UniRule"/>
</dbReference>
<evidence type="ECO:0000256" key="3">
    <source>
        <dbReference type="ARBA" id="ARBA00022552"/>
    </source>
</evidence>
<sequence>MSDDQPKSPTDLTCVAVIAGAHGVHGAVKVKSFTAVPSDFAEYGPLLGEDGTVILVPKNPRPVGNAFTMRSEQITSREQALAMRGTQLFVPRSVLPEPDEDDFYYTDLVGLDVKTTDGKRVGTIRSVHDFGAGDMLEIQPPKSAEKQSSFFHPFTKTAVPKVDIKGRRVVIHIEEPIMGRDPHWDKTDAEASDENEIDDPATNEPID</sequence>
<dbReference type="GO" id="GO:0005737">
    <property type="term" value="C:cytoplasm"/>
    <property type="evidence" value="ECO:0007669"/>
    <property type="project" value="UniProtKB-SubCell"/>
</dbReference>
<dbReference type="InterPro" id="IPR002676">
    <property type="entry name" value="RimM_N"/>
</dbReference>
<dbReference type="AlphaFoldDB" id="A0A918KUR1"/>
<dbReference type="Pfam" id="PF05239">
    <property type="entry name" value="PRC"/>
    <property type="match status" value="1"/>
</dbReference>
<evidence type="ECO:0000256" key="6">
    <source>
        <dbReference type="SAM" id="MobiDB-lite"/>
    </source>
</evidence>
<dbReference type="Gene3D" id="2.40.30.60">
    <property type="entry name" value="RimM"/>
    <property type="match status" value="1"/>
</dbReference>
<feature type="region of interest" description="Disordered" evidence="6">
    <location>
        <begin position="179"/>
        <end position="207"/>
    </location>
</feature>
<keyword evidence="3 5" id="KW-0698">rRNA processing</keyword>
<evidence type="ECO:0000313" key="10">
    <source>
        <dbReference type="Proteomes" id="UP000600865"/>
    </source>
</evidence>
<dbReference type="GO" id="GO:0006364">
    <property type="term" value="P:rRNA processing"/>
    <property type="evidence" value="ECO:0007669"/>
    <property type="project" value="UniProtKB-UniRule"/>
</dbReference>
<comment type="subcellular location">
    <subcellularLocation>
        <location evidence="5">Cytoplasm</location>
    </subcellularLocation>
</comment>
<keyword evidence="1 5" id="KW-0963">Cytoplasm</keyword>
<dbReference type="RefSeq" id="WP_189586921.1">
    <property type="nucleotide sequence ID" value="NZ_BMYV01000003.1"/>
</dbReference>
<dbReference type="InterPro" id="IPR011961">
    <property type="entry name" value="RimM"/>
</dbReference>
<evidence type="ECO:0000313" key="9">
    <source>
        <dbReference type="EMBL" id="GGX74550.1"/>
    </source>
</evidence>
<dbReference type="InterPro" id="IPR036976">
    <property type="entry name" value="RimM_N_sf"/>
</dbReference>
<dbReference type="Gene3D" id="2.30.30.240">
    <property type="entry name" value="PRC-barrel domain"/>
    <property type="match status" value="1"/>
</dbReference>
<keyword evidence="4 5" id="KW-0143">Chaperone</keyword>
<keyword evidence="2 5" id="KW-0690">Ribosome biogenesis</keyword>
<dbReference type="InterPro" id="IPR027275">
    <property type="entry name" value="PRC-brl_dom"/>
</dbReference>
<proteinExistence type="inferred from homology"/>
<evidence type="ECO:0000259" key="8">
    <source>
        <dbReference type="Pfam" id="PF05239"/>
    </source>
</evidence>
<dbReference type="SUPFAM" id="SSF50346">
    <property type="entry name" value="PRC-barrel domain"/>
    <property type="match status" value="1"/>
</dbReference>
<evidence type="ECO:0000256" key="1">
    <source>
        <dbReference type="ARBA" id="ARBA00022490"/>
    </source>
</evidence>
<evidence type="ECO:0000256" key="4">
    <source>
        <dbReference type="ARBA" id="ARBA00023186"/>
    </source>
</evidence>
<feature type="domain" description="PRC-barrel" evidence="8">
    <location>
        <begin position="100"/>
        <end position="172"/>
    </location>
</feature>
<comment type="caution">
    <text evidence="9">The sequence shown here is derived from an EMBL/GenBank/DDBJ whole genome shotgun (WGS) entry which is preliminary data.</text>
</comment>
<keyword evidence="10" id="KW-1185">Reference proteome</keyword>
<dbReference type="SUPFAM" id="SSF50447">
    <property type="entry name" value="Translation proteins"/>
    <property type="match status" value="1"/>
</dbReference>
<dbReference type="GO" id="GO:0043022">
    <property type="term" value="F:ribosome binding"/>
    <property type="evidence" value="ECO:0007669"/>
    <property type="project" value="InterPro"/>
</dbReference>
<dbReference type="Proteomes" id="UP000600865">
    <property type="component" value="Unassembled WGS sequence"/>
</dbReference>
<dbReference type="NCBIfam" id="TIGR02273">
    <property type="entry name" value="16S_RimM"/>
    <property type="match status" value="1"/>
</dbReference>
<organism evidence="9 10">
    <name type="scientific">Litorimonas cladophorae</name>
    <dbReference type="NCBI Taxonomy" id="1220491"/>
    <lineage>
        <taxon>Bacteria</taxon>
        <taxon>Pseudomonadati</taxon>
        <taxon>Pseudomonadota</taxon>
        <taxon>Alphaproteobacteria</taxon>
        <taxon>Maricaulales</taxon>
        <taxon>Robiginitomaculaceae</taxon>
    </lineage>
</organism>
<name>A0A918KUR1_9PROT</name>
<dbReference type="GO" id="GO:0005840">
    <property type="term" value="C:ribosome"/>
    <property type="evidence" value="ECO:0007669"/>
    <property type="project" value="InterPro"/>
</dbReference>
<dbReference type="EMBL" id="BMYV01000003">
    <property type="protein sequence ID" value="GGX74550.1"/>
    <property type="molecule type" value="Genomic_DNA"/>
</dbReference>
<feature type="domain" description="RimM N-terminal" evidence="7">
    <location>
        <begin position="14"/>
        <end position="93"/>
    </location>
</feature>
<reference evidence="9 10" key="1">
    <citation type="journal article" date="2014" name="Int. J. Syst. Evol. Microbiol.">
        <title>Complete genome sequence of Corynebacterium casei LMG S-19264T (=DSM 44701T), isolated from a smear-ripened cheese.</title>
        <authorList>
            <consortium name="US DOE Joint Genome Institute (JGI-PGF)"/>
            <person name="Walter F."/>
            <person name="Albersmeier A."/>
            <person name="Kalinowski J."/>
            <person name="Ruckert C."/>
        </authorList>
    </citation>
    <scope>NUCLEOTIDE SEQUENCE [LARGE SCALE GENOMIC DNA]</scope>
    <source>
        <strain evidence="9 10">KCTC 23968</strain>
    </source>
</reference>
<comment type="similarity">
    <text evidence="5">Belongs to the RimM family.</text>
</comment>
<feature type="compositionally biased region" description="Acidic residues" evidence="6">
    <location>
        <begin position="190"/>
        <end position="207"/>
    </location>
</feature>
<protein>
    <recommendedName>
        <fullName evidence="5">Ribosome maturation factor RimM</fullName>
    </recommendedName>
</protein>
<dbReference type="PANTHER" id="PTHR33692:SF1">
    <property type="entry name" value="RIBOSOME MATURATION FACTOR RIMM"/>
    <property type="match status" value="1"/>
</dbReference>
<evidence type="ECO:0000256" key="5">
    <source>
        <dbReference type="HAMAP-Rule" id="MF_00014"/>
    </source>
</evidence>
<dbReference type="InterPro" id="IPR009000">
    <property type="entry name" value="Transl_B-barrel_sf"/>
</dbReference>
<comment type="subunit">
    <text evidence="5">Binds ribosomal protein uS19.</text>
</comment>
<dbReference type="Pfam" id="PF01782">
    <property type="entry name" value="RimM"/>
    <property type="match status" value="1"/>
</dbReference>
<accession>A0A918KUR1</accession>
<evidence type="ECO:0000259" key="7">
    <source>
        <dbReference type="Pfam" id="PF01782"/>
    </source>
</evidence>
<evidence type="ECO:0000256" key="2">
    <source>
        <dbReference type="ARBA" id="ARBA00022517"/>
    </source>
</evidence>
<comment type="domain">
    <text evidence="5">The PRC barrel domain binds ribosomal protein uS19.</text>
</comment>
<dbReference type="HAMAP" id="MF_00014">
    <property type="entry name" value="Ribosome_mat_RimM"/>
    <property type="match status" value="1"/>
</dbReference>
<feature type="compositionally biased region" description="Basic and acidic residues" evidence="6">
    <location>
        <begin position="179"/>
        <end position="189"/>
    </location>
</feature>
<gene>
    <name evidence="5 9" type="primary">rimM</name>
    <name evidence="9" type="ORF">GCM10011309_25870</name>
</gene>
<dbReference type="InterPro" id="IPR011033">
    <property type="entry name" value="PRC_barrel-like_sf"/>
</dbReference>
<dbReference type="PANTHER" id="PTHR33692">
    <property type="entry name" value="RIBOSOME MATURATION FACTOR RIMM"/>
    <property type="match status" value="1"/>
</dbReference>